<accession>A0A813H2M3</accession>
<organism evidence="1 2">
    <name type="scientific">Polarella glacialis</name>
    <name type="common">Dinoflagellate</name>
    <dbReference type="NCBI Taxonomy" id="89957"/>
    <lineage>
        <taxon>Eukaryota</taxon>
        <taxon>Sar</taxon>
        <taxon>Alveolata</taxon>
        <taxon>Dinophyceae</taxon>
        <taxon>Suessiales</taxon>
        <taxon>Suessiaceae</taxon>
        <taxon>Polarella</taxon>
    </lineage>
</organism>
<reference evidence="1" key="1">
    <citation type="submission" date="2021-02" db="EMBL/GenBank/DDBJ databases">
        <authorList>
            <person name="Dougan E. K."/>
            <person name="Rhodes N."/>
            <person name="Thang M."/>
            <person name="Chan C."/>
        </authorList>
    </citation>
    <scope>NUCLEOTIDE SEQUENCE</scope>
</reference>
<proteinExistence type="predicted"/>
<comment type="caution">
    <text evidence="1">The sequence shown here is derived from an EMBL/GenBank/DDBJ whole genome shotgun (WGS) entry which is preliminary data.</text>
</comment>
<dbReference type="EMBL" id="CAJNNV010030233">
    <property type="protein sequence ID" value="CAE8631882.1"/>
    <property type="molecule type" value="Genomic_DNA"/>
</dbReference>
<dbReference type="Proteomes" id="UP000654075">
    <property type="component" value="Unassembled WGS sequence"/>
</dbReference>
<name>A0A813H2M3_POLGL</name>
<evidence type="ECO:0000313" key="2">
    <source>
        <dbReference type="Proteomes" id="UP000654075"/>
    </source>
</evidence>
<evidence type="ECO:0000313" key="1">
    <source>
        <dbReference type="EMBL" id="CAE8631882.1"/>
    </source>
</evidence>
<dbReference type="AlphaFoldDB" id="A0A813H2M3"/>
<sequence length="229" mass="24796">MWSKFSIEFGGSNPLRVNDLANDACDNGKLYLFGHVATESSTKTLKVADVTLNGITLEFFLHGLGFDKTSSTLACIPYLLKPMDDKKSMCACFSEEAQVKFSTAHGDAADVNLTYYYMQVKSKVRAELLGKGWHDNVPVTRSNFPGEGGATPLLPGMKRKAAAAMDGGDSTKYKFGGDAVAAVMSLGPVAMKVKKEKAKKDDESDDDDGFMELFNDTKVANKTVKHLLG</sequence>
<keyword evidence="2" id="KW-1185">Reference proteome</keyword>
<protein>
    <submittedName>
        <fullName evidence="1">Uncharacterized protein</fullName>
    </submittedName>
</protein>
<gene>
    <name evidence="1" type="ORF">PGLA1383_LOCUS47883</name>
</gene>